<dbReference type="Gene3D" id="3.10.450.50">
    <property type="match status" value="1"/>
</dbReference>
<evidence type="ECO:0000313" key="2">
    <source>
        <dbReference type="EMBL" id="TEB25024.1"/>
    </source>
</evidence>
<reference evidence="2 3" key="1">
    <citation type="journal article" date="2019" name="Nat. Ecol. Evol.">
        <title>Megaphylogeny resolves global patterns of mushroom evolution.</title>
        <authorList>
            <person name="Varga T."/>
            <person name="Krizsan K."/>
            <person name="Foldi C."/>
            <person name="Dima B."/>
            <person name="Sanchez-Garcia M."/>
            <person name="Sanchez-Ramirez S."/>
            <person name="Szollosi G.J."/>
            <person name="Szarkandi J.G."/>
            <person name="Papp V."/>
            <person name="Albert L."/>
            <person name="Andreopoulos W."/>
            <person name="Angelini C."/>
            <person name="Antonin V."/>
            <person name="Barry K.W."/>
            <person name="Bougher N.L."/>
            <person name="Buchanan P."/>
            <person name="Buyck B."/>
            <person name="Bense V."/>
            <person name="Catcheside P."/>
            <person name="Chovatia M."/>
            <person name="Cooper J."/>
            <person name="Damon W."/>
            <person name="Desjardin D."/>
            <person name="Finy P."/>
            <person name="Geml J."/>
            <person name="Haridas S."/>
            <person name="Hughes K."/>
            <person name="Justo A."/>
            <person name="Karasinski D."/>
            <person name="Kautmanova I."/>
            <person name="Kiss B."/>
            <person name="Kocsube S."/>
            <person name="Kotiranta H."/>
            <person name="LaButti K.M."/>
            <person name="Lechner B.E."/>
            <person name="Liimatainen K."/>
            <person name="Lipzen A."/>
            <person name="Lukacs Z."/>
            <person name="Mihaltcheva S."/>
            <person name="Morgado L.N."/>
            <person name="Niskanen T."/>
            <person name="Noordeloos M.E."/>
            <person name="Ohm R.A."/>
            <person name="Ortiz-Santana B."/>
            <person name="Ovrebo C."/>
            <person name="Racz N."/>
            <person name="Riley R."/>
            <person name="Savchenko A."/>
            <person name="Shiryaev A."/>
            <person name="Soop K."/>
            <person name="Spirin V."/>
            <person name="Szebenyi C."/>
            <person name="Tomsovsky M."/>
            <person name="Tulloss R.E."/>
            <person name="Uehling J."/>
            <person name="Grigoriev I.V."/>
            <person name="Vagvolgyi C."/>
            <person name="Papp T."/>
            <person name="Martin F.M."/>
            <person name="Miettinen O."/>
            <person name="Hibbett D.S."/>
            <person name="Nagy L.G."/>
        </authorList>
    </citation>
    <scope>NUCLEOTIDE SEQUENCE [LARGE SCALE GENOMIC DNA]</scope>
    <source>
        <strain evidence="2 3">FP101781</strain>
    </source>
</reference>
<sequence>MRFFASYLTLLLLSISTALAANIGRENVEVASKPKPPKVCDPKAKGSNLAQLQYEALADFANLFVVKQDVLTAFNRYVPGEYKQHNPFAEQGRTFAIKGYGIMHYRMENPDITFAVADYFKFKGTCIVEHWDVLQQITGTEPNPIAFF</sequence>
<dbReference type="Proteomes" id="UP000298030">
    <property type="component" value="Unassembled WGS sequence"/>
</dbReference>
<feature type="signal peptide" evidence="1">
    <location>
        <begin position="1"/>
        <end position="20"/>
    </location>
</feature>
<organism evidence="2 3">
    <name type="scientific">Coprinellus micaceus</name>
    <name type="common">Glistening ink-cap mushroom</name>
    <name type="synonym">Coprinus micaceus</name>
    <dbReference type="NCBI Taxonomy" id="71717"/>
    <lineage>
        <taxon>Eukaryota</taxon>
        <taxon>Fungi</taxon>
        <taxon>Dikarya</taxon>
        <taxon>Basidiomycota</taxon>
        <taxon>Agaricomycotina</taxon>
        <taxon>Agaricomycetes</taxon>
        <taxon>Agaricomycetidae</taxon>
        <taxon>Agaricales</taxon>
        <taxon>Agaricineae</taxon>
        <taxon>Psathyrellaceae</taxon>
        <taxon>Coprinellus</taxon>
    </lineage>
</organism>
<keyword evidence="3" id="KW-1185">Reference proteome</keyword>
<dbReference type="OrthoDB" id="2820488at2759"/>
<evidence type="ECO:0000313" key="3">
    <source>
        <dbReference type="Proteomes" id="UP000298030"/>
    </source>
</evidence>
<comment type="caution">
    <text evidence="2">The sequence shown here is derived from an EMBL/GenBank/DDBJ whole genome shotgun (WGS) entry which is preliminary data.</text>
</comment>
<dbReference type="AlphaFoldDB" id="A0A4Y7STU8"/>
<keyword evidence="1" id="KW-0732">Signal</keyword>
<accession>A0A4Y7STU8</accession>
<feature type="chain" id="PRO_5021269064" description="SnoaL-like domain-containing protein" evidence="1">
    <location>
        <begin position="21"/>
        <end position="148"/>
    </location>
</feature>
<evidence type="ECO:0000256" key="1">
    <source>
        <dbReference type="SAM" id="SignalP"/>
    </source>
</evidence>
<evidence type="ECO:0008006" key="4">
    <source>
        <dbReference type="Google" id="ProtNLM"/>
    </source>
</evidence>
<gene>
    <name evidence="2" type="ORF">FA13DRAFT_1738845</name>
</gene>
<dbReference type="EMBL" id="QPFP01000061">
    <property type="protein sequence ID" value="TEB25024.1"/>
    <property type="molecule type" value="Genomic_DNA"/>
</dbReference>
<name>A0A4Y7STU8_COPMI</name>
<protein>
    <recommendedName>
        <fullName evidence="4">SnoaL-like domain-containing protein</fullName>
    </recommendedName>
</protein>
<proteinExistence type="predicted"/>